<organism evidence="1 2">
    <name type="scientific">Flavonifractor plautii ATCC 29863</name>
    <dbReference type="NCBI Taxonomy" id="411475"/>
    <lineage>
        <taxon>Bacteria</taxon>
        <taxon>Bacillati</taxon>
        <taxon>Bacillota</taxon>
        <taxon>Clostridia</taxon>
        <taxon>Eubacteriales</taxon>
        <taxon>Oscillospiraceae</taxon>
        <taxon>Flavonifractor</taxon>
    </lineage>
</organism>
<dbReference type="HOGENOM" id="CLU_3290015_0_0_9"/>
<reference evidence="1 2" key="1">
    <citation type="submission" date="2011-08" db="EMBL/GenBank/DDBJ databases">
        <authorList>
            <person name="Weinstock G."/>
            <person name="Sodergren E."/>
            <person name="Clifton S."/>
            <person name="Fulton L."/>
            <person name="Fulton B."/>
            <person name="Courtney L."/>
            <person name="Fronick C."/>
            <person name="Harrison M."/>
            <person name="Strong C."/>
            <person name="Farmer C."/>
            <person name="Delahaunty K."/>
            <person name="Markovic C."/>
            <person name="Hall O."/>
            <person name="Minx P."/>
            <person name="Tomlinson C."/>
            <person name="Mitreva M."/>
            <person name="Hou S."/>
            <person name="Chen J."/>
            <person name="Wollam A."/>
            <person name="Pepin K.H."/>
            <person name="Johnson M."/>
            <person name="Bhonagiri V."/>
            <person name="Zhang X."/>
            <person name="Suruliraj S."/>
            <person name="Warren W."/>
            <person name="Chinwalla A."/>
            <person name="Mardis E.R."/>
            <person name="Wilson R.K."/>
        </authorList>
    </citation>
    <scope>NUCLEOTIDE SEQUENCE [LARGE SCALE GENOMIC DNA]</scope>
    <source>
        <strain evidence="1 2">ATCC 29863</strain>
    </source>
</reference>
<dbReference type="EMBL" id="AGCK01000217">
    <property type="protein sequence ID" value="EHM45127.1"/>
    <property type="molecule type" value="Genomic_DNA"/>
</dbReference>
<proteinExistence type="predicted"/>
<dbReference type="Proteomes" id="UP000004459">
    <property type="component" value="Unassembled WGS sequence"/>
</dbReference>
<dbReference type="AlphaFoldDB" id="G9YST1"/>
<evidence type="ECO:0000313" key="2">
    <source>
        <dbReference type="Proteomes" id="UP000004459"/>
    </source>
</evidence>
<evidence type="ECO:0000313" key="1">
    <source>
        <dbReference type="EMBL" id="EHM45127.1"/>
    </source>
</evidence>
<protein>
    <submittedName>
        <fullName evidence="1">Uncharacterized protein</fullName>
    </submittedName>
</protein>
<name>G9YST1_FLAPL</name>
<sequence length="40" mass="4347">MAGLSPGVNSKCLSLFPIFFDFTGRDAVIFSLDAGRRARL</sequence>
<comment type="caution">
    <text evidence="1">The sequence shown here is derived from an EMBL/GenBank/DDBJ whole genome shotgun (WGS) entry which is preliminary data.</text>
</comment>
<accession>G9YST1</accession>
<gene>
    <name evidence="1" type="ORF">HMPREF0372_02590</name>
</gene>